<organism evidence="1 2">
    <name type="scientific">Butyricicoccus porcorum</name>
    <dbReference type="NCBI Taxonomy" id="1945634"/>
    <lineage>
        <taxon>Bacteria</taxon>
        <taxon>Bacillati</taxon>
        <taxon>Bacillota</taxon>
        <taxon>Clostridia</taxon>
        <taxon>Eubacteriales</taxon>
        <taxon>Butyricicoccaceae</taxon>
        <taxon>Butyricicoccus</taxon>
    </lineage>
</organism>
<dbReference type="RefSeq" id="WP_087020626.1">
    <property type="nucleotide sequence ID" value="NZ_NHOC01000008.1"/>
</dbReference>
<comment type="caution">
    <text evidence="1">The sequence shown here is derived from an EMBL/GenBank/DDBJ whole genome shotgun (WGS) entry which is preliminary data.</text>
</comment>
<evidence type="ECO:0000313" key="1">
    <source>
        <dbReference type="EMBL" id="OUM20004.1"/>
    </source>
</evidence>
<evidence type="ECO:0000313" key="2">
    <source>
        <dbReference type="Proteomes" id="UP000194903"/>
    </source>
</evidence>
<gene>
    <name evidence="1" type="ORF">CBW42_09680</name>
</gene>
<keyword evidence="2" id="KW-1185">Reference proteome</keyword>
<sequence length="119" mass="13784">MIRNSRTQTFNDGIVHIYNVSDSAEDGNMPAEKLTPKETLRFHRRTIGLTRYYTALQANQQVDAVIRCPYRRTVSAQDIAQIEKKQYRVTLVQVPEDIVPPVMDLTLERLEQDYELAES</sequence>
<name>A0A252F2J0_9FIRM</name>
<dbReference type="EMBL" id="NHOC01000008">
    <property type="protein sequence ID" value="OUM20004.1"/>
    <property type="molecule type" value="Genomic_DNA"/>
</dbReference>
<dbReference type="InterPro" id="IPR008767">
    <property type="entry name" value="Phage_SPP1_head-tail_adaptor"/>
</dbReference>
<accession>A0A252F2J0</accession>
<dbReference type="NCBIfam" id="TIGR01563">
    <property type="entry name" value="gp16_SPP1"/>
    <property type="match status" value="1"/>
</dbReference>
<protein>
    <submittedName>
        <fullName evidence="1">Uncharacterized protein</fullName>
    </submittedName>
</protein>
<dbReference type="AlphaFoldDB" id="A0A252F2J0"/>
<reference evidence="1 2" key="1">
    <citation type="submission" date="2017-05" db="EMBL/GenBank/DDBJ databases">
        <title>Butyricicoccus porcorum sp. nov. a butyrate-producing bacterium from the swine intestinal tract.</title>
        <authorList>
            <person name="Trachsel J."/>
            <person name="Humphrey S."/>
            <person name="Allen H.K."/>
        </authorList>
    </citation>
    <scope>NUCLEOTIDE SEQUENCE [LARGE SCALE GENOMIC DNA]</scope>
    <source>
        <strain evidence="1">BB10</strain>
    </source>
</reference>
<dbReference type="Proteomes" id="UP000194903">
    <property type="component" value="Unassembled WGS sequence"/>
</dbReference>
<proteinExistence type="predicted"/>